<sequence>MIERWFPCAEVSESAGAGWGSGNQERNLFTWFAARPSAQAKAAVLCSLLPWPDDEAEQERLQTLVQEAMTGRYAAWKELRDSIAAANPQGASTLDPFSGRGMIPLESSRLGITAYGIDYSPVAVLASHLLTDFPFRDWTGEPGLPFAKEGPLLRSSSDRLLADTKAMIDEIARRLDESLGSVYPRNDAGEYPWGYLWAVGIPCQECSRIFPLVGSYELIRARGKHSAQSYYVSGQSDGSVRTVVHDGPPLHQPTLRNAILPTGKKAKGKSAVCVHCQHVHSLESHRRLVNDGDCTDVLLLVADIDAAGSKSFREPSPADIDAVADASAALRTEPPFTPFLPAIPAEEIRPGNNNILGPSIYGARTFGDFMVDRQTLYYVRLAQTINKIGQELTHAGVSRDYARALSGYAAAVMVKKLRRSTRGARFQTSGGSRVGDLFVNEGSITFSHDSFEAGLGEGPGTWSSISANVMAVLRNLLADERGRPAQIERGSATNIAMRDGAVTVVVTDPPYDAMIAYSDASDLFYSWLKRCLHSLWPELTMTSDPYGAQDKDLEIIVKRQEGTGKLTVKDHRTREHYDKNIQAAFKEMRRVVPKDGLVTIVFGHGQPEVWQRLLDAISAADLVMTGSWPARTEAGGSHGNAHIETTLTMACRPAPPNRPDGRKGTVEAEIEAEIKRRYPDWERWGLAPTDMLMAAAGPAMEVVGRYREVLDARGEHVDIYTFLPLARASVQRAMAVDVDSVALESFDAPTRFALWWVRLYSRDVQPKSELRWQALAASMELDDVRPLVPDAAKGVAFTRSSDFETKLTADSPVIDVVLALAAASEDGLDAMGECLAASGRSADDPFLWAAVKFLADRLPHGDADSIAFTRVLRAKAGVGAAASTATRNVMEALSRRELADRQGTLL</sequence>
<evidence type="ECO:0000313" key="2">
    <source>
        <dbReference type="Proteomes" id="UP001149140"/>
    </source>
</evidence>
<protein>
    <recommendedName>
        <fullName evidence="3">DUF1156 domain-containing protein</fullName>
    </recommendedName>
</protein>
<gene>
    <name evidence="1" type="ORF">OM076_10295</name>
</gene>
<comment type="caution">
    <text evidence="1">The sequence shown here is derived from an EMBL/GenBank/DDBJ whole genome shotgun (WGS) entry which is preliminary data.</text>
</comment>
<dbReference type="EMBL" id="JAPDOD010000006">
    <property type="protein sequence ID" value="MDA0160655.1"/>
    <property type="molecule type" value="Genomic_DNA"/>
</dbReference>
<accession>A0A9X3MSZ8</accession>
<reference evidence="1" key="1">
    <citation type="submission" date="2022-10" db="EMBL/GenBank/DDBJ databases">
        <title>The WGS of Solirubrobacter ginsenosidimutans DSM 21036.</title>
        <authorList>
            <person name="Jiang Z."/>
        </authorList>
    </citation>
    <scope>NUCLEOTIDE SEQUENCE</scope>
    <source>
        <strain evidence="1">DSM 21036</strain>
    </source>
</reference>
<dbReference type="SUPFAM" id="SSF53335">
    <property type="entry name" value="S-adenosyl-L-methionine-dependent methyltransferases"/>
    <property type="match status" value="2"/>
</dbReference>
<dbReference type="AlphaFoldDB" id="A0A9X3MSZ8"/>
<evidence type="ECO:0000313" key="1">
    <source>
        <dbReference type="EMBL" id="MDA0160655.1"/>
    </source>
</evidence>
<dbReference type="Proteomes" id="UP001149140">
    <property type="component" value="Unassembled WGS sequence"/>
</dbReference>
<dbReference type="InterPro" id="IPR029063">
    <property type="entry name" value="SAM-dependent_MTases_sf"/>
</dbReference>
<proteinExistence type="predicted"/>
<keyword evidence="2" id="KW-1185">Reference proteome</keyword>
<dbReference type="Gene3D" id="3.40.50.150">
    <property type="entry name" value="Vaccinia Virus protein VP39"/>
    <property type="match status" value="1"/>
</dbReference>
<dbReference type="RefSeq" id="WP_270039610.1">
    <property type="nucleotide sequence ID" value="NZ_JAPDOD010000006.1"/>
</dbReference>
<evidence type="ECO:0008006" key="3">
    <source>
        <dbReference type="Google" id="ProtNLM"/>
    </source>
</evidence>
<organism evidence="1 2">
    <name type="scientific">Solirubrobacter ginsenosidimutans</name>
    <dbReference type="NCBI Taxonomy" id="490573"/>
    <lineage>
        <taxon>Bacteria</taxon>
        <taxon>Bacillati</taxon>
        <taxon>Actinomycetota</taxon>
        <taxon>Thermoleophilia</taxon>
        <taxon>Solirubrobacterales</taxon>
        <taxon>Solirubrobacteraceae</taxon>
        <taxon>Solirubrobacter</taxon>
    </lineage>
</organism>
<name>A0A9X3MSZ8_9ACTN</name>